<dbReference type="Proteomes" id="UP000722485">
    <property type="component" value="Unassembled WGS sequence"/>
</dbReference>
<evidence type="ECO:0000313" key="2">
    <source>
        <dbReference type="Proteomes" id="UP000722485"/>
    </source>
</evidence>
<reference evidence="1" key="1">
    <citation type="submission" date="2020-03" db="EMBL/GenBank/DDBJ databases">
        <title>Draft Genome Sequence of Cylindrodendrum hubeiense.</title>
        <authorList>
            <person name="Buettner E."/>
            <person name="Kellner H."/>
        </authorList>
    </citation>
    <scope>NUCLEOTIDE SEQUENCE</scope>
    <source>
        <strain evidence="1">IHI 201604</strain>
    </source>
</reference>
<dbReference type="EMBL" id="JAANBB010000494">
    <property type="protein sequence ID" value="KAF7541362.1"/>
    <property type="molecule type" value="Genomic_DNA"/>
</dbReference>
<accession>A0A9P5H2X5</accession>
<organism evidence="1 2">
    <name type="scientific">Cylindrodendrum hubeiense</name>
    <dbReference type="NCBI Taxonomy" id="595255"/>
    <lineage>
        <taxon>Eukaryota</taxon>
        <taxon>Fungi</taxon>
        <taxon>Dikarya</taxon>
        <taxon>Ascomycota</taxon>
        <taxon>Pezizomycotina</taxon>
        <taxon>Sordariomycetes</taxon>
        <taxon>Hypocreomycetidae</taxon>
        <taxon>Hypocreales</taxon>
        <taxon>Nectriaceae</taxon>
        <taxon>Cylindrodendrum</taxon>
    </lineage>
</organism>
<proteinExistence type="predicted"/>
<gene>
    <name evidence="1" type="ORF">G7Z17_g11968</name>
</gene>
<comment type="caution">
    <text evidence="1">The sequence shown here is derived from an EMBL/GenBank/DDBJ whole genome shotgun (WGS) entry which is preliminary data.</text>
</comment>
<protein>
    <submittedName>
        <fullName evidence="1">Uncharacterized protein</fullName>
    </submittedName>
</protein>
<dbReference type="AlphaFoldDB" id="A0A9P5H2X5"/>
<sequence>MRLSLGCEGCAGCECLLMRHVALELGRFVSPHHKLGSPHSASIIGGSCSSLGSCPGGQMKIILHLHLSKPSALGITFLAFTTNDPLRPIEAASIAR</sequence>
<evidence type="ECO:0000313" key="1">
    <source>
        <dbReference type="EMBL" id="KAF7541362.1"/>
    </source>
</evidence>
<keyword evidence="2" id="KW-1185">Reference proteome</keyword>
<name>A0A9P5H2X5_9HYPO</name>